<dbReference type="PRINTS" id="PR00335">
    <property type="entry name" value="KUPTAKETRKA"/>
</dbReference>
<dbReference type="SUPFAM" id="SSF51735">
    <property type="entry name" value="NAD(P)-binding Rossmann-fold domains"/>
    <property type="match status" value="1"/>
</dbReference>
<dbReference type="Proteomes" id="UP000252189">
    <property type="component" value="Unassembled WGS sequence"/>
</dbReference>
<dbReference type="Pfam" id="PF02080">
    <property type="entry name" value="TrkA_C"/>
    <property type="match status" value="1"/>
</dbReference>
<dbReference type="InterPro" id="IPR006036">
    <property type="entry name" value="K_uptake_TrkA"/>
</dbReference>
<dbReference type="PROSITE" id="PS51202">
    <property type="entry name" value="RCK_C"/>
    <property type="match status" value="1"/>
</dbReference>
<name>A0A368NE34_9EURY</name>
<evidence type="ECO:0000256" key="1">
    <source>
        <dbReference type="ARBA" id="ARBA00003660"/>
    </source>
</evidence>
<dbReference type="InterPro" id="IPR050721">
    <property type="entry name" value="Trk_Ktr_HKT_K-transport"/>
</dbReference>
<keyword evidence="6" id="KW-0406">Ion transport</keyword>
<dbReference type="OrthoDB" id="169192at2157"/>
<evidence type="ECO:0000313" key="10">
    <source>
        <dbReference type="Proteomes" id="UP000252189"/>
    </source>
</evidence>
<dbReference type="InterPro" id="IPR006037">
    <property type="entry name" value="RCK_C"/>
</dbReference>
<keyword evidence="5" id="KW-0520">NAD</keyword>
<dbReference type="SUPFAM" id="SSF116726">
    <property type="entry name" value="TrkA C-terminal domain-like"/>
    <property type="match status" value="1"/>
</dbReference>
<dbReference type="GO" id="GO:0005886">
    <property type="term" value="C:plasma membrane"/>
    <property type="evidence" value="ECO:0007669"/>
    <property type="project" value="InterPro"/>
</dbReference>
<dbReference type="EMBL" id="QPHM01000001">
    <property type="protein sequence ID" value="RCU48456.1"/>
    <property type="molecule type" value="Genomic_DNA"/>
</dbReference>
<comment type="function">
    <text evidence="1">Part of a potassium transport system.</text>
</comment>
<protein>
    <submittedName>
        <fullName evidence="9">TrkA family potassium uptake protein</fullName>
    </submittedName>
</protein>
<keyword evidence="2" id="KW-0813">Transport</keyword>
<dbReference type="Gene3D" id="3.40.50.720">
    <property type="entry name" value="NAD(P)-binding Rossmann-like Domain"/>
    <property type="match status" value="1"/>
</dbReference>
<reference evidence="9 10" key="1">
    <citation type="submission" date="2018-07" db="EMBL/GenBank/DDBJ databases">
        <title>Genome sequences of Haloplanus salinus JCM 18368T.</title>
        <authorList>
            <person name="Kim Y.B."/>
            <person name="Roh S.W."/>
        </authorList>
    </citation>
    <scope>NUCLEOTIDE SEQUENCE [LARGE SCALE GENOMIC DNA]</scope>
    <source>
        <strain evidence="9 10">JCM 18368</strain>
    </source>
</reference>
<dbReference type="PROSITE" id="PS51201">
    <property type="entry name" value="RCK_N"/>
    <property type="match status" value="1"/>
</dbReference>
<evidence type="ECO:0000256" key="5">
    <source>
        <dbReference type="ARBA" id="ARBA00023027"/>
    </source>
</evidence>
<proteinExistence type="predicted"/>
<comment type="caution">
    <text evidence="9">The sequence shown here is derived from an EMBL/GenBank/DDBJ whole genome shotgun (WGS) entry which is preliminary data.</text>
</comment>
<gene>
    <name evidence="9" type="ORF">DU504_14780</name>
</gene>
<dbReference type="InterPro" id="IPR036721">
    <property type="entry name" value="RCK_C_sf"/>
</dbReference>
<dbReference type="InterPro" id="IPR003148">
    <property type="entry name" value="RCK_N"/>
</dbReference>
<sequence length="217" mass="22726">MSHTKRIIVAGGGRVGFRTARELAARGHDVVLIEKEAERSDHAVDERVAMVIEGDATSPAVLEQADPERADAIAALTDEAGTNLAICLAARRVAPSIRTLARTDAGTENAYEEITDATILPQELSAAAAADILSGDEVRTIVGDHHDLEILDVEVAPGAPVAGRTLADINLPRGSLVISGQDRCCIAGGETELEAGERYVVGAESDVVDEVLGLFRG</sequence>
<organism evidence="9 10">
    <name type="scientific">Haloplanus salinus</name>
    <dbReference type="NCBI Taxonomy" id="1126245"/>
    <lineage>
        <taxon>Archaea</taxon>
        <taxon>Methanobacteriati</taxon>
        <taxon>Methanobacteriota</taxon>
        <taxon>Stenosarchaea group</taxon>
        <taxon>Halobacteria</taxon>
        <taxon>Halobacteriales</taxon>
        <taxon>Haloferacaceae</taxon>
        <taxon>Haloplanus</taxon>
    </lineage>
</organism>
<evidence type="ECO:0000256" key="4">
    <source>
        <dbReference type="ARBA" id="ARBA00022958"/>
    </source>
</evidence>
<evidence type="ECO:0000256" key="2">
    <source>
        <dbReference type="ARBA" id="ARBA00022448"/>
    </source>
</evidence>
<dbReference type="Gene3D" id="3.30.70.1450">
    <property type="entry name" value="Regulator of K+ conductance, C-terminal domain"/>
    <property type="match status" value="1"/>
</dbReference>
<keyword evidence="4" id="KW-0630">Potassium</keyword>
<feature type="domain" description="RCK N-terminal" evidence="7">
    <location>
        <begin position="4"/>
        <end position="125"/>
    </location>
</feature>
<evidence type="ECO:0000313" key="9">
    <source>
        <dbReference type="EMBL" id="RCU48456.1"/>
    </source>
</evidence>
<dbReference type="GO" id="GO:0015079">
    <property type="term" value="F:potassium ion transmembrane transporter activity"/>
    <property type="evidence" value="ECO:0007669"/>
    <property type="project" value="InterPro"/>
</dbReference>
<dbReference type="AlphaFoldDB" id="A0A368NE34"/>
<feature type="domain" description="RCK C-terminal" evidence="8">
    <location>
        <begin position="136"/>
        <end position="217"/>
    </location>
</feature>
<dbReference type="PANTHER" id="PTHR43833:SF5">
    <property type="entry name" value="TRK SYSTEM POTASSIUM UPTAKE PROTEIN TRKA"/>
    <property type="match status" value="1"/>
</dbReference>
<evidence type="ECO:0000256" key="6">
    <source>
        <dbReference type="ARBA" id="ARBA00023065"/>
    </source>
</evidence>
<keyword evidence="10" id="KW-1185">Reference proteome</keyword>
<keyword evidence="3" id="KW-0633">Potassium transport</keyword>
<evidence type="ECO:0000259" key="7">
    <source>
        <dbReference type="PROSITE" id="PS51201"/>
    </source>
</evidence>
<evidence type="ECO:0000259" key="8">
    <source>
        <dbReference type="PROSITE" id="PS51202"/>
    </source>
</evidence>
<evidence type="ECO:0000256" key="3">
    <source>
        <dbReference type="ARBA" id="ARBA00022538"/>
    </source>
</evidence>
<dbReference type="Pfam" id="PF02254">
    <property type="entry name" value="TrkA_N"/>
    <property type="match status" value="1"/>
</dbReference>
<dbReference type="InterPro" id="IPR036291">
    <property type="entry name" value="NAD(P)-bd_dom_sf"/>
</dbReference>
<dbReference type="PANTHER" id="PTHR43833">
    <property type="entry name" value="POTASSIUM CHANNEL PROTEIN 2-RELATED-RELATED"/>
    <property type="match status" value="1"/>
</dbReference>
<dbReference type="RefSeq" id="WP_114450088.1">
    <property type="nucleotide sequence ID" value="NZ_QPHM01000001.1"/>
</dbReference>
<accession>A0A368NE34</accession>